<dbReference type="OrthoDB" id="4870610at2"/>
<comment type="caution">
    <text evidence="1">The sequence shown here is derived from an EMBL/GenBank/DDBJ whole genome shotgun (WGS) entry which is preliminary data.</text>
</comment>
<dbReference type="EMBL" id="VLNY01000007">
    <property type="protein sequence ID" value="KAA0021951.1"/>
    <property type="molecule type" value="Genomic_DNA"/>
</dbReference>
<dbReference type="AlphaFoldDB" id="A0A5A7SCM6"/>
<reference evidence="1 2" key="1">
    <citation type="submission" date="2019-07" db="EMBL/GenBank/DDBJ databases">
        <title>Rhodococcus cavernicolus sp. nov., isolated from a cave.</title>
        <authorList>
            <person name="Lee S.D."/>
        </authorList>
    </citation>
    <scope>NUCLEOTIDE SEQUENCE [LARGE SCALE GENOMIC DNA]</scope>
    <source>
        <strain evidence="1 2">C1-24</strain>
    </source>
</reference>
<sequence>MRRGRWAELGDLAAVVGTGGVIRVAELEGLGVARSTISARCQPGGPWRRVLPGVISLFTGYLTARQRSIAAVVYAGPGAMLSGRAALAEYGVGRHSGDVQVLVSAGRRVQSAGFVVIERTTRMPDAVDRAGIPCAPITRSVLDAARRCTTVDSARALIADIVQRGAASPRDLSTELEQGSGRGSALPRTVLREVLANVHSAPEAAARTLWMRSGLPAMVFNVDVVDADSRFIARPDGWIDAVALAWEIDSFEWHLSPASYQETVQRRNAMQSLGIVVLSSIPRTLKDEPDRVIADLRAHFALASSRPRPSVRIHPVRSR</sequence>
<protein>
    <recommendedName>
        <fullName evidence="3">DUF559 domain-containing protein</fullName>
    </recommendedName>
</protein>
<evidence type="ECO:0000313" key="2">
    <source>
        <dbReference type="Proteomes" id="UP000322244"/>
    </source>
</evidence>
<dbReference type="Proteomes" id="UP000322244">
    <property type="component" value="Unassembled WGS sequence"/>
</dbReference>
<keyword evidence="2" id="KW-1185">Reference proteome</keyword>
<proteinExistence type="predicted"/>
<dbReference type="RefSeq" id="WP_149431315.1">
    <property type="nucleotide sequence ID" value="NZ_VLNY01000007.1"/>
</dbReference>
<accession>A0A5A7SCM6</accession>
<organism evidence="1 2">
    <name type="scientific">Antrihabitans cavernicola</name>
    <dbReference type="NCBI Taxonomy" id="2495913"/>
    <lineage>
        <taxon>Bacteria</taxon>
        <taxon>Bacillati</taxon>
        <taxon>Actinomycetota</taxon>
        <taxon>Actinomycetes</taxon>
        <taxon>Mycobacteriales</taxon>
        <taxon>Nocardiaceae</taxon>
        <taxon>Antrihabitans</taxon>
    </lineage>
</organism>
<gene>
    <name evidence="1" type="ORF">FOY51_16315</name>
</gene>
<name>A0A5A7SCM6_9NOCA</name>
<evidence type="ECO:0000313" key="1">
    <source>
        <dbReference type="EMBL" id="KAA0021951.1"/>
    </source>
</evidence>
<evidence type="ECO:0008006" key="3">
    <source>
        <dbReference type="Google" id="ProtNLM"/>
    </source>
</evidence>